<dbReference type="InterPro" id="IPR000014">
    <property type="entry name" value="PAS"/>
</dbReference>
<evidence type="ECO:0000313" key="6">
    <source>
        <dbReference type="EMBL" id="MDO1581993.1"/>
    </source>
</evidence>
<comment type="caution">
    <text evidence="6">The sequence shown here is derived from an EMBL/GenBank/DDBJ whole genome shotgun (WGS) entry which is preliminary data.</text>
</comment>
<dbReference type="SMART" id="SM00267">
    <property type="entry name" value="GGDEF"/>
    <property type="match status" value="1"/>
</dbReference>
<dbReference type="PROSITE" id="PS50112">
    <property type="entry name" value="PAS"/>
    <property type="match status" value="1"/>
</dbReference>
<protein>
    <recommendedName>
        <fullName evidence="1">diguanylate cyclase</fullName>
        <ecNumber evidence="1">2.7.7.65</ecNumber>
    </recommendedName>
</protein>
<comment type="catalytic activity">
    <reaction evidence="2">
        <text>2 GTP = 3',3'-c-di-GMP + 2 diphosphate</text>
        <dbReference type="Rhea" id="RHEA:24898"/>
        <dbReference type="ChEBI" id="CHEBI:33019"/>
        <dbReference type="ChEBI" id="CHEBI:37565"/>
        <dbReference type="ChEBI" id="CHEBI:58805"/>
        <dbReference type="EC" id="2.7.7.65"/>
    </reaction>
</comment>
<dbReference type="EMBL" id="JAUKWQ010000002">
    <property type="protein sequence ID" value="MDO1581993.1"/>
    <property type="molecule type" value="Genomic_DNA"/>
</dbReference>
<evidence type="ECO:0000256" key="1">
    <source>
        <dbReference type="ARBA" id="ARBA00012528"/>
    </source>
</evidence>
<dbReference type="Gene3D" id="3.30.70.270">
    <property type="match status" value="1"/>
</dbReference>
<dbReference type="PANTHER" id="PTHR45138">
    <property type="entry name" value="REGULATORY COMPONENTS OF SENSORY TRANSDUCTION SYSTEM"/>
    <property type="match status" value="1"/>
</dbReference>
<reference evidence="6" key="2">
    <citation type="submission" date="2023-07" db="EMBL/GenBank/DDBJ databases">
        <authorList>
            <person name="Sun H."/>
        </authorList>
    </citation>
    <scope>NUCLEOTIDE SEQUENCE</scope>
    <source>
        <strain evidence="6">05753</strain>
    </source>
</reference>
<evidence type="ECO:0000259" key="5">
    <source>
        <dbReference type="PROSITE" id="PS50887"/>
    </source>
</evidence>
<dbReference type="Pfam" id="PF22588">
    <property type="entry name" value="dCache_1_like"/>
    <property type="match status" value="1"/>
</dbReference>
<dbReference type="SUPFAM" id="SSF55785">
    <property type="entry name" value="PYP-like sensor domain (PAS domain)"/>
    <property type="match status" value="1"/>
</dbReference>
<dbReference type="EC" id="2.7.7.65" evidence="1"/>
<proteinExistence type="predicted"/>
<dbReference type="InterPro" id="IPR050469">
    <property type="entry name" value="Diguanylate_Cyclase"/>
</dbReference>
<dbReference type="Gene3D" id="3.30.450.20">
    <property type="entry name" value="PAS domain"/>
    <property type="match status" value="3"/>
</dbReference>
<dbReference type="NCBIfam" id="TIGR00229">
    <property type="entry name" value="sensory_box"/>
    <property type="match status" value="1"/>
</dbReference>
<keyword evidence="7" id="KW-1185">Reference proteome</keyword>
<dbReference type="NCBIfam" id="TIGR00254">
    <property type="entry name" value="GGDEF"/>
    <property type="match status" value="1"/>
</dbReference>
<dbReference type="SUPFAM" id="SSF55073">
    <property type="entry name" value="Nucleotide cyclase"/>
    <property type="match status" value="1"/>
</dbReference>
<evidence type="ECO:0000259" key="3">
    <source>
        <dbReference type="PROSITE" id="PS50112"/>
    </source>
</evidence>
<dbReference type="PANTHER" id="PTHR45138:SF9">
    <property type="entry name" value="DIGUANYLATE CYCLASE DGCM-RELATED"/>
    <property type="match status" value="1"/>
</dbReference>
<name>A0ABT8SVT4_9HYPH</name>
<accession>A0ABT8SVT4</accession>
<evidence type="ECO:0000259" key="4">
    <source>
        <dbReference type="PROSITE" id="PS50113"/>
    </source>
</evidence>
<keyword evidence="6" id="KW-0808">Transferase</keyword>
<dbReference type="PROSITE" id="PS50887">
    <property type="entry name" value="GGDEF"/>
    <property type="match status" value="1"/>
</dbReference>
<dbReference type="InterPro" id="IPR043128">
    <property type="entry name" value="Rev_trsase/Diguanyl_cyclase"/>
</dbReference>
<evidence type="ECO:0000256" key="2">
    <source>
        <dbReference type="ARBA" id="ARBA00034247"/>
    </source>
</evidence>
<dbReference type="CDD" id="cd12914">
    <property type="entry name" value="PDC1_DGC_like"/>
    <property type="match status" value="1"/>
</dbReference>
<dbReference type="InterPro" id="IPR000160">
    <property type="entry name" value="GGDEF_dom"/>
</dbReference>
<organism evidence="6 7">
    <name type="scientific">Rhizobium oryzicola</name>
    <dbReference type="NCBI Taxonomy" id="1232668"/>
    <lineage>
        <taxon>Bacteria</taxon>
        <taxon>Pseudomonadati</taxon>
        <taxon>Pseudomonadota</taxon>
        <taxon>Alphaproteobacteria</taxon>
        <taxon>Hyphomicrobiales</taxon>
        <taxon>Rhizobiaceae</taxon>
        <taxon>Rhizobium/Agrobacterium group</taxon>
        <taxon>Rhizobium</taxon>
    </lineage>
</organism>
<dbReference type="InterPro" id="IPR054327">
    <property type="entry name" value="His-kinase-like_sensor"/>
</dbReference>
<dbReference type="Pfam" id="PF00990">
    <property type="entry name" value="GGDEF"/>
    <property type="match status" value="1"/>
</dbReference>
<dbReference type="Pfam" id="PF08448">
    <property type="entry name" value="PAS_4"/>
    <property type="match status" value="1"/>
</dbReference>
<dbReference type="Proteomes" id="UP001169006">
    <property type="component" value="Unassembled WGS sequence"/>
</dbReference>
<feature type="domain" description="PAC" evidence="4">
    <location>
        <begin position="267"/>
        <end position="323"/>
    </location>
</feature>
<dbReference type="PROSITE" id="PS50113">
    <property type="entry name" value="PAC"/>
    <property type="match status" value="1"/>
</dbReference>
<dbReference type="CDD" id="cd01949">
    <property type="entry name" value="GGDEF"/>
    <property type="match status" value="1"/>
</dbReference>
<feature type="domain" description="PAS" evidence="3">
    <location>
        <begin position="197"/>
        <end position="267"/>
    </location>
</feature>
<feature type="domain" description="GGDEF" evidence="5">
    <location>
        <begin position="355"/>
        <end position="492"/>
    </location>
</feature>
<dbReference type="InterPro" id="IPR035965">
    <property type="entry name" value="PAS-like_dom_sf"/>
</dbReference>
<dbReference type="InterPro" id="IPR000700">
    <property type="entry name" value="PAS-assoc_C"/>
</dbReference>
<gene>
    <name evidence="6" type="ORF">Q2T52_07785</name>
</gene>
<dbReference type="CDD" id="cd12915">
    <property type="entry name" value="PDC2_DGC_like"/>
    <property type="match status" value="1"/>
</dbReference>
<dbReference type="InterPro" id="IPR029787">
    <property type="entry name" value="Nucleotide_cyclase"/>
</dbReference>
<dbReference type="GO" id="GO:0052621">
    <property type="term" value="F:diguanylate cyclase activity"/>
    <property type="evidence" value="ECO:0007669"/>
    <property type="project" value="UniProtKB-EC"/>
</dbReference>
<evidence type="ECO:0000313" key="7">
    <source>
        <dbReference type="Proteomes" id="UP001169006"/>
    </source>
</evidence>
<reference evidence="6" key="1">
    <citation type="journal article" date="2015" name="Int. J. Syst. Evol. Microbiol.">
        <title>Rhizobium oryzicola sp. nov., potential plant-growth-promoting endophytic bacteria isolated from rice roots.</title>
        <authorList>
            <person name="Zhang X.X."/>
            <person name="Gao J.S."/>
            <person name="Cao Y.H."/>
            <person name="Sheirdil R.A."/>
            <person name="Wang X.C."/>
            <person name="Zhang L."/>
        </authorList>
    </citation>
    <scope>NUCLEOTIDE SEQUENCE</scope>
    <source>
        <strain evidence="6">05753</strain>
    </source>
</reference>
<dbReference type="CDD" id="cd00130">
    <property type="entry name" value="PAS"/>
    <property type="match status" value="1"/>
</dbReference>
<dbReference type="InterPro" id="IPR013656">
    <property type="entry name" value="PAS_4"/>
</dbReference>
<sequence length="503" mass="55872">MTNREYFIFHQTNASIAPRFGLPSQSQTTGKWFIPISKRVDDTDGSFAGVIVATIDIDHLVKYIETFGVNEDNAFALMREDGGILLRLPLDPKAMGSNIADTELYRNHIMKVMRGNYEYISRFDGQDRIGGFYRSRETGVTAIATRTKQSILFLWLNQSKYPWLSIIFAYLIGMGLAIRWVRQIELREIGEQKVVAREAEFRMIASLSLDVIEKISIEGVREYVSPAAEKLFDQRAETLLGTNILDTHNPEDRAAWRDALNRIKEGSTSESVLTKRQRADGSTIWLESVLSCTHDESSDAPDAIVVITRDVTRQQKLKLELDALATTDGLTGLYNKRHFNAQLDACMAKAKKLATPLSLLMIDLDRFKLYNDTYGHRAGDNALRDVAAAIQVQLSNMNGLAARYGGEELVVLLPNCGEGEARKMAEAIRNAVVALGIGHAHNLPWGQITISLGFATALPSQPMTESELIDCADRALYIAKTNGRNQSVSGHDAFGPKRLTASA</sequence>
<keyword evidence="6" id="KW-0548">Nucleotidyltransferase</keyword>